<protein>
    <submittedName>
        <fullName evidence="2">Uncharacterized protein</fullName>
    </submittedName>
</protein>
<organism evidence="2">
    <name type="scientific">viral metagenome</name>
    <dbReference type="NCBI Taxonomy" id="1070528"/>
    <lineage>
        <taxon>unclassified sequences</taxon>
        <taxon>metagenomes</taxon>
        <taxon>organismal metagenomes</taxon>
    </lineage>
</organism>
<dbReference type="EMBL" id="MN739934">
    <property type="protein sequence ID" value="QHT78498.1"/>
    <property type="molecule type" value="Genomic_DNA"/>
</dbReference>
<evidence type="ECO:0000313" key="2">
    <source>
        <dbReference type="EMBL" id="QHT78498.1"/>
    </source>
</evidence>
<evidence type="ECO:0000256" key="1">
    <source>
        <dbReference type="SAM" id="Phobius"/>
    </source>
</evidence>
<name>A0A6C0HD41_9ZZZZ</name>
<reference evidence="2" key="1">
    <citation type="journal article" date="2020" name="Nature">
        <title>Giant virus diversity and host interactions through global metagenomics.</title>
        <authorList>
            <person name="Schulz F."/>
            <person name="Roux S."/>
            <person name="Paez-Espino D."/>
            <person name="Jungbluth S."/>
            <person name="Walsh D.A."/>
            <person name="Denef V.J."/>
            <person name="McMahon K.D."/>
            <person name="Konstantinidis K.T."/>
            <person name="Eloe-Fadrosh E.A."/>
            <person name="Kyrpides N.C."/>
            <person name="Woyke T."/>
        </authorList>
    </citation>
    <scope>NUCLEOTIDE SEQUENCE</scope>
    <source>
        <strain evidence="2">GVMAG-M-3300023179-92</strain>
    </source>
</reference>
<dbReference type="AlphaFoldDB" id="A0A6C0HD41"/>
<proteinExistence type="predicted"/>
<feature type="transmembrane region" description="Helical" evidence="1">
    <location>
        <begin position="59"/>
        <end position="78"/>
    </location>
</feature>
<sequence length="103" mass="12865">MFIYFCPILLWFFNLELNPGIRGIWIRPDSNGNKRIVLTNIIRLLIEPLKNIRMWKIKLWDINIFIFYFCCFLFYMFFEHSYNLIKPNNLTEWNKFYMKIMHL</sequence>
<keyword evidence="1" id="KW-0812">Transmembrane</keyword>
<keyword evidence="1" id="KW-0472">Membrane</keyword>
<accession>A0A6C0HD41</accession>
<keyword evidence="1" id="KW-1133">Transmembrane helix</keyword>